<name>A0ACC2FVX1_DALPE</name>
<reference evidence="1" key="1">
    <citation type="submission" date="2021-05" db="EMBL/GenBank/DDBJ databases">
        <authorList>
            <person name="Pan Q."/>
            <person name="Jouanno E."/>
            <person name="Zahm M."/>
            <person name="Klopp C."/>
            <person name="Cabau C."/>
            <person name="Louis A."/>
            <person name="Berthelot C."/>
            <person name="Parey E."/>
            <person name="Roest Crollius H."/>
            <person name="Montfort J."/>
            <person name="Robinson-Rechavi M."/>
            <person name="Bouchez O."/>
            <person name="Lampietro C."/>
            <person name="Lopez Roques C."/>
            <person name="Donnadieu C."/>
            <person name="Postlethwait J."/>
            <person name="Bobe J."/>
            <person name="Dillon D."/>
            <person name="Chandos A."/>
            <person name="von Hippel F."/>
            <person name="Guiguen Y."/>
        </authorList>
    </citation>
    <scope>NUCLEOTIDE SEQUENCE</scope>
    <source>
        <strain evidence="1">YG-Jan2019</strain>
    </source>
</reference>
<dbReference type="EMBL" id="CM055748">
    <property type="protein sequence ID" value="KAJ7995448.1"/>
    <property type="molecule type" value="Genomic_DNA"/>
</dbReference>
<organism evidence="1 2">
    <name type="scientific">Dallia pectoralis</name>
    <name type="common">Alaska blackfish</name>
    <dbReference type="NCBI Taxonomy" id="75939"/>
    <lineage>
        <taxon>Eukaryota</taxon>
        <taxon>Metazoa</taxon>
        <taxon>Chordata</taxon>
        <taxon>Craniata</taxon>
        <taxon>Vertebrata</taxon>
        <taxon>Euteleostomi</taxon>
        <taxon>Actinopterygii</taxon>
        <taxon>Neopterygii</taxon>
        <taxon>Teleostei</taxon>
        <taxon>Protacanthopterygii</taxon>
        <taxon>Esociformes</taxon>
        <taxon>Umbridae</taxon>
        <taxon>Dallia</taxon>
    </lineage>
</organism>
<evidence type="ECO:0000313" key="1">
    <source>
        <dbReference type="EMBL" id="KAJ7995448.1"/>
    </source>
</evidence>
<dbReference type="Proteomes" id="UP001157502">
    <property type="component" value="Chromosome 21"/>
</dbReference>
<comment type="caution">
    <text evidence="1">The sequence shown here is derived from an EMBL/GenBank/DDBJ whole genome shotgun (WGS) entry which is preliminary data.</text>
</comment>
<gene>
    <name evidence="1" type="ORF">DPEC_G00244670</name>
</gene>
<sequence>MRFSRHEQLRGSREYLRTLSKDRDSGKPSRDRRDRAHQRVKVVAMVMARSSGCLQHHTVFSSRVMCGRSPCKNVTAHMVSVLPAAQSSHPHPPHPHTPPKPCDTPQPKFHSSSSQGVVSLPCEREKARLAEMSWGAPRSRCAASVRPLQLRHCIADGAMIQC</sequence>
<keyword evidence="2" id="KW-1185">Reference proteome</keyword>
<protein>
    <submittedName>
        <fullName evidence="1">Uncharacterized protein</fullName>
    </submittedName>
</protein>
<accession>A0ACC2FVX1</accession>
<proteinExistence type="predicted"/>
<evidence type="ECO:0000313" key="2">
    <source>
        <dbReference type="Proteomes" id="UP001157502"/>
    </source>
</evidence>